<dbReference type="RefSeq" id="WP_133868100.1">
    <property type="nucleotide sequence ID" value="NZ_SOAU01000001.1"/>
</dbReference>
<proteinExistence type="predicted"/>
<accession>A0A4R7HZR0</accession>
<sequence length="226" mass="23774">MNRWSSVPIRPTQNLPDPSGMRRYLDGLWAVLVALLAVAACSSSGSQGALVVDGDVSSDLSGLANGIATIEATVVATDGLDIEEYLDGIPNDAALDDLPVLVVDDTVLIRDGERGAQFVDEMQALRTEIASGSSMRLLYTNGSYDVGRRYVIVLGGWGEGFSAMFGYDLAAGRPVEGFDSPWSRQVLAGLMERAGSADASTTIGEVVVEINRTGFVPVDGSVPDGE</sequence>
<dbReference type="EMBL" id="SOAU01000001">
    <property type="protein sequence ID" value="TDT15663.1"/>
    <property type="molecule type" value="Genomic_DNA"/>
</dbReference>
<reference evidence="1 2" key="1">
    <citation type="submission" date="2019-03" db="EMBL/GenBank/DDBJ databases">
        <title>Sequencing the genomes of 1000 actinobacteria strains.</title>
        <authorList>
            <person name="Klenk H.-P."/>
        </authorList>
    </citation>
    <scope>NUCLEOTIDE SEQUENCE [LARGE SCALE GENOMIC DNA]</scope>
    <source>
        <strain evidence="1 2">DSM 18936</strain>
    </source>
</reference>
<comment type="caution">
    <text evidence="1">The sequence shown here is derived from an EMBL/GenBank/DDBJ whole genome shotgun (WGS) entry which is preliminary data.</text>
</comment>
<organism evidence="1 2">
    <name type="scientific">Ilumatobacter fluminis</name>
    <dbReference type="NCBI Taxonomy" id="467091"/>
    <lineage>
        <taxon>Bacteria</taxon>
        <taxon>Bacillati</taxon>
        <taxon>Actinomycetota</taxon>
        <taxon>Acidimicrobiia</taxon>
        <taxon>Acidimicrobiales</taxon>
        <taxon>Ilumatobacteraceae</taxon>
        <taxon>Ilumatobacter</taxon>
    </lineage>
</organism>
<name>A0A4R7HZR0_9ACTN</name>
<protein>
    <submittedName>
        <fullName evidence="1">Uncharacterized protein</fullName>
    </submittedName>
</protein>
<dbReference type="Proteomes" id="UP000294558">
    <property type="component" value="Unassembled WGS sequence"/>
</dbReference>
<keyword evidence="2" id="KW-1185">Reference proteome</keyword>
<dbReference type="AlphaFoldDB" id="A0A4R7HZR0"/>
<evidence type="ECO:0000313" key="1">
    <source>
        <dbReference type="EMBL" id="TDT15663.1"/>
    </source>
</evidence>
<evidence type="ECO:0000313" key="2">
    <source>
        <dbReference type="Proteomes" id="UP000294558"/>
    </source>
</evidence>
<gene>
    <name evidence="1" type="ORF">BDK89_1239</name>
</gene>